<name>A0A4R5L326_9BURK</name>
<keyword evidence="3" id="KW-0804">Transcription</keyword>
<evidence type="ECO:0000256" key="1">
    <source>
        <dbReference type="ARBA" id="ARBA00023015"/>
    </source>
</evidence>
<protein>
    <recommendedName>
        <fullName evidence="4">Transcription factor LuxR-like autoinducer-binding domain-containing protein</fullName>
    </recommendedName>
</protein>
<dbReference type="InterPro" id="IPR036388">
    <property type="entry name" value="WH-like_DNA-bd_sf"/>
</dbReference>
<dbReference type="RefSeq" id="WP_133189245.1">
    <property type="nucleotide sequence ID" value="NZ_SMOD01000048.1"/>
</dbReference>
<dbReference type="Proteomes" id="UP000295606">
    <property type="component" value="Unassembled WGS sequence"/>
</dbReference>
<dbReference type="InterPro" id="IPR005143">
    <property type="entry name" value="TF_LuxR_autoind-bd_dom"/>
</dbReference>
<evidence type="ECO:0000256" key="3">
    <source>
        <dbReference type="ARBA" id="ARBA00023163"/>
    </source>
</evidence>
<evidence type="ECO:0000256" key="2">
    <source>
        <dbReference type="ARBA" id="ARBA00023125"/>
    </source>
</evidence>
<dbReference type="EMBL" id="SMOD01000048">
    <property type="protein sequence ID" value="TDG03020.1"/>
    <property type="molecule type" value="Genomic_DNA"/>
</dbReference>
<dbReference type="InterPro" id="IPR036693">
    <property type="entry name" value="TF_LuxR_autoind-bd_dom_sf"/>
</dbReference>
<evidence type="ECO:0000259" key="4">
    <source>
        <dbReference type="Pfam" id="PF03472"/>
    </source>
</evidence>
<organism evidence="5 6">
    <name type="scientific">Paraburkholderia guartelaensis</name>
    <dbReference type="NCBI Taxonomy" id="2546446"/>
    <lineage>
        <taxon>Bacteria</taxon>
        <taxon>Pseudomonadati</taxon>
        <taxon>Pseudomonadota</taxon>
        <taxon>Betaproteobacteria</taxon>
        <taxon>Burkholderiales</taxon>
        <taxon>Burkholderiaceae</taxon>
        <taxon>Paraburkholderia</taxon>
    </lineage>
</organism>
<sequence>MFGSVVEKLPNARANVVYQRRERGGSDSVILRLRDYGEGRLILERVISRPDDVSLTLLLPLRGERALQEFSGADPWGDILAPAYDAIKSACLQTFNGRKRSPRRIRSVSVDDVLASMPACTNEYDLAALLDDLSSSLGAEQYCITWIDFDSRGDRAEHRYLVGCDPAWMQKYVYRSGYMNDPLLEYAKRNASPVTTSDLQNGATEHWLLQEAQGHGLYSMLTCPVHEPARSTLTILQAAVGANCADGDGILSRNQNRWRSAAGALSDWRLNQLREFAGQFQLVGEELTVLRALLHWKDSSAETIATALDMRARHVRQVVYPRITRKMGVSHIKEAVALAFKCGLIN</sequence>
<keyword evidence="2" id="KW-0238">DNA-binding</keyword>
<dbReference type="Pfam" id="PF03472">
    <property type="entry name" value="Autoind_bind"/>
    <property type="match status" value="1"/>
</dbReference>
<proteinExistence type="predicted"/>
<evidence type="ECO:0000313" key="5">
    <source>
        <dbReference type="EMBL" id="TDG03020.1"/>
    </source>
</evidence>
<feature type="domain" description="Transcription factor LuxR-like autoinducer-binding" evidence="4">
    <location>
        <begin position="125"/>
        <end position="232"/>
    </location>
</feature>
<dbReference type="Gene3D" id="3.30.450.80">
    <property type="entry name" value="Transcription factor LuxR-like, autoinducer-binding domain"/>
    <property type="match status" value="1"/>
</dbReference>
<reference evidence="5 6" key="1">
    <citation type="submission" date="2019-03" db="EMBL/GenBank/DDBJ databases">
        <title>Paraburkholderia sp. isolated from native Mimosa gymnas in Guartela State Park, Brazil.</title>
        <authorList>
            <person name="Paulitsch F."/>
            <person name="Hungria M."/>
            <person name="Delamuta J.R.M."/>
            <person name="Ribeiro R.A."/>
            <person name="Dall'Agnol R."/>
            <person name="Silva J.S.B."/>
        </authorList>
    </citation>
    <scope>NUCLEOTIDE SEQUENCE [LARGE SCALE GENOMIC DNA]</scope>
    <source>
        <strain evidence="5 6">CNPSo 3008</strain>
    </source>
</reference>
<dbReference type="GO" id="GO:0003677">
    <property type="term" value="F:DNA binding"/>
    <property type="evidence" value="ECO:0007669"/>
    <property type="project" value="UniProtKB-KW"/>
</dbReference>
<dbReference type="AlphaFoldDB" id="A0A4R5L326"/>
<comment type="caution">
    <text evidence="5">The sequence shown here is derived from an EMBL/GenBank/DDBJ whole genome shotgun (WGS) entry which is preliminary data.</text>
</comment>
<dbReference type="Gene3D" id="1.10.10.10">
    <property type="entry name" value="Winged helix-like DNA-binding domain superfamily/Winged helix DNA-binding domain"/>
    <property type="match status" value="1"/>
</dbReference>
<evidence type="ECO:0000313" key="6">
    <source>
        <dbReference type="Proteomes" id="UP000295606"/>
    </source>
</evidence>
<gene>
    <name evidence="5" type="ORF">E1N52_36905</name>
</gene>
<dbReference type="OrthoDB" id="8994109at2"/>
<accession>A0A4R5L326</accession>
<keyword evidence="1" id="KW-0805">Transcription regulation</keyword>
<dbReference type="SUPFAM" id="SSF75516">
    <property type="entry name" value="Pheromone-binding domain of LuxR-like quorum-sensing transcription factors"/>
    <property type="match status" value="1"/>
</dbReference>